<sequence>MWPPCSCPAGLLHSEQLVKLETRESMRLKNSVAASALALSFCLTVSLGACTSAPVATVVENQPEDIAIAETYSGLSQAARDTSVLDARGKPVGPDAYAVPSDAVKAGDMAAFITMTRNLDMEDRDASPLFDAFIALDEAAAGKFEDARQTLADASARSGETGETSFYIYLDAWLLALEGDADEAINRHRGAAGGMPGLTGDLSLAAMLDALGRPEQALAVYEAMTPSKIEAPEHQFDPKGLLYSHIRTVISRHALLLQRLGRIDEAKAVYQKLADAEPEEAISYAAAMDSLETGKNLRNQPQTVAEAFSQSLSDVSRALQEQRIIRRIMMGGRVEGFDDQRSAFDQVALLISPENEDLRSGIIDEMYASALYDGVAHVANSAPEATAALQIAAAQAKLMSGKEDDARAAIDRALSLTDEDDRLSTLYGALQLHSRMNDEKASRTLIQEVIAMSENPAEKAAAHGLATDIYNQFGDSQQAVEHAEQARDLDDTHDRRVVLADALGRNGQINEALAILRTERLSRPNDPYMLNTLGYFLIERTDKLEEGFKVLSRARAMAERDPYIADSLGWAYFKLGHLSEAKRLIELARKELEPHQHWEIEYHLGDIYWYLGDKEDAEAAWQTALDNRPPAAEKVALADRLANGLNVPEPERKALPDVSLTDGEVGRQDI</sequence>
<name>A0A3B9GXI4_9PROT</name>
<reference evidence="2 3" key="1">
    <citation type="journal article" date="2018" name="Nat. Biotechnol.">
        <title>A standardized bacterial taxonomy based on genome phylogeny substantially revises the tree of life.</title>
        <authorList>
            <person name="Parks D.H."/>
            <person name="Chuvochina M."/>
            <person name="Waite D.W."/>
            <person name="Rinke C."/>
            <person name="Skarshewski A."/>
            <person name="Chaumeil P.A."/>
            <person name="Hugenholtz P."/>
        </authorList>
    </citation>
    <scope>NUCLEOTIDE SEQUENCE [LARGE SCALE GENOMIC DNA]</scope>
    <source>
        <strain evidence="2">UBA8733</strain>
    </source>
</reference>
<dbReference type="InterPro" id="IPR019734">
    <property type="entry name" value="TPR_rpt"/>
</dbReference>
<comment type="caution">
    <text evidence="2">The sequence shown here is derived from an EMBL/GenBank/DDBJ whole genome shotgun (WGS) entry which is preliminary data.</text>
</comment>
<organism evidence="2 3">
    <name type="scientific">Hyphomonas adhaerens</name>
    <dbReference type="NCBI Taxonomy" id="81029"/>
    <lineage>
        <taxon>Bacteria</taxon>
        <taxon>Pseudomonadati</taxon>
        <taxon>Pseudomonadota</taxon>
        <taxon>Alphaproteobacteria</taxon>
        <taxon>Hyphomonadales</taxon>
        <taxon>Hyphomonadaceae</taxon>
        <taxon>Hyphomonas</taxon>
    </lineage>
</organism>
<evidence type="ECO:0000313" key="2">
    <source>
        <dbReference type="EMBL" id="HAE27163.1"/>
    </source>
</evidence>
<evidence type="ECO:0000313" key="3">
    <source>
        <dbReference type="Proteomes" id="UP000259610"/>
    </source>
</evidence>
<gene>
    <name evidence="2" type="ORF">DCG58_08385</name>
</gene>
<proteinExistence type="predicted"/>
<dbReference type="SUPFAM" id="SSF48452">
    <property type="entry name" value="TPR-like"/>
    <property type="match status" value="3"/>
</dbReference>
<dbReference type="PANTHER" id="PTHR12558:SF13">
    <property type="entry name" value="CELL DIVISION CYCLE PROTEIN 27 HOMOLOG"/>
    <property type="match status" value="1"/>
</dbReference>
<dbReference type="InterPro" id="IPR011990">
    <property type="entry name" value="TPR-like_helical_dom_sf"/>
</dbReference>
<dbReference type="Pfam" id="PF13432">
    <property type="entry name" value="TPR_16"/>
    <property type="match status" value="1"/>
</dbReference>
<dbReference type="InterPro" id="IPR011717">
    <property type="entry name" value="TPR-4"/>
</dbReference>
<evidence type="ECO:0000256" key="1">
    <source>
        <dbReference type="SAM" id="MobiDB-lite"/>
    </source>
</evidence>
<dbReference type="PANTHER" id="PTHR12558">
    <property type="entry name" value="CELL DIVISION CYCLE 16,23,27"/>
    <property type="match status" value="1"/>
</dbReference>
<dbReference type="Pfam" id="PF07721">
    <property type="entry name" value="TPR_4"/>
    <property type="match status" value="1"/>
</dbReference>
<dbReference type="AlphaFoldDB" id="A0A3B9GXI4"/>
<evidence type="ECO:0008006" key="4">
    <source>
        <dbReference type="Google" id="ProtNLM"/>
    </source>
</evidence>
<protein>
    <recommendedName>
        <fullName evidence="4">Tetratricopeptide repeat protein</fullName>
    </recommendedName>
</protein>
<dbReference type="EMBL" id="DMAN01000185">
    <property type="protein sequence ID" value="HAE27163.1"/>
    <property type="molecule type" value="Genomic_DNA"/>
</dbReference>
<dbReference type="Proteomes" id="UP000259610">
    <property type="component" value="Unassembled WGS sequence"/>
</dbReference>
<feature type="region of interest" description="Disordered" evidence="1">
    <location>
        <begin position="647"/>
        <end position="670"/>
    </location>
</feature>
<accession>A0A3B9GXI4</accession>
<dbReference type="Pfam" id="PF13181">
    <property type="entry name" value="TPR_8"/>
    <property type="match status" value="1"/>
</dbReference>
<dbReference type="SMART" id="SM00028">
    <property type="entry name" value="TPR"/>
    <property type="match status" value="5"/>
</dbReference>
<dbReference type="GO" id="GO:0042802">
    <property type="term" value="F:identical protein binding"/>
    <property type="evidence" value="ECO:0007669"/>
    <property type="project" value="InterPro"/>
</dbReference>
<dbReference type="Gene3D" id="1.25.40.10">
    <property type="entry name" value="Tetratricopeptide repeat domain"/>
    <property type="match status" value="2"/>
</dbReference>